<evidence type="ECO:0000313" key="2">
    <source>
        <dbReference type="Proteomes" id="UP000095280"/>
    </source>
</evidence>
<proteinExistence type="predicted"/>
<reference evidence="3" key="1">
    <citation type="submission" date="2016-11" db="UniProtKB">
        <authorList>
            <consortium name="WormBaseParasite"/>
        </authorList>
    </citation>
    <scope>IDENTIFICATION</scope>
</reference>
<organism evidence="2 3">
    <name type="scientific">Macrostomum lignano</name>
    <dbReference type="NCBI Taxonomy" id="282301"/>
    <lineage>
        <taxon>Eukaryota</taxon>
        <taxon>Metazoa</taxon>
        <taxon>Spiralia</taxon>
        <taxon>Lophotrochozoa</taxon>
        <taxon>Platyhelminthes</taxon>
        <taxon>Rhabditophora</taxon>
        <taxon>Macrostomorpha</taxon>
        <taxon>Macrostomida</taxon>
        <taxon>Macrostomidae</taxon>
        <taxon>Macrostomum</taxon>
    </lineage>
</organism>
<dbReference type="WBParaSite" id="maker-unitig_25170-snap-gene-0.2-mRNA-1">
    <property type="protein sequence ID" value="maker-unitig_25170-snap-gene-0.2-mRNA-1"/>
    <property type="gene ID" value="maker-unitig_25170-snap-gene-0.2"/>
</dbReference>
<evidence type="ECO:0000313" key="3">
    <source>
        <dbReference type="WBParaSite" id="maker-unitig_25170-snap-gene-0.2-mRNA-1"/>
    </source>
</evidence>
<sequence>SFTLKPDVAGRHLHGCWQLSTGDAGFSQLASSSPRATSVSQPRPSRHSNRQSGCSDGFTVNRVAMDNGILFNITDMSRKRHLRAGCFPHLWPACCWVSPSTCWCEPAFFCADWSVRVGDAMGIPDTVMGLTLLSIGTCIPDALLLDFC</sequence>
<keyword evidence="2" id="KW-1185">Reference proteome</keyword>
<dbReference type="AlphaFoldDB" id="A0A1I8F942"/>
<dbReference type="Proteomes" id="UP000095280">
    <property type="component" value="Unplaced"/>
</dbReference>
<feature type="compositionally biased region" description="Polar residues" evidence="1">
    <location>
        <begin position="28"/>
        <end position="43"/>
    </location>
</feature>
<evidence type="ECO:0000256" key="1">
    <source>
        <dbReference type="SAM" id="MobiDB-lite"/>
    </source>
</evidence>
<name>A0A1I8F942_9PLAT</name>
<feature type="region of interest" description="Disordered" evidence="1">
    <location>
        <begin position="28"/>
        <end position="54"/>
    </location>
</feature>
<protein>
    <submittedName>
        <fullName evidence="3">Na_Ca_ex domain-containing protein</fullName>
    </submittedName>
</protein>
<accession>A0A1I8F942</accession>